<evidence type="ECO:0000313" key="3">
    <source>
        <dbReference type="Proteomes" id="UP001221757"/>
    </source>
</evidence>
<keyword evidence="3" id="KW-1185">Reference proteome</keyword>
<proteinExistence type="predicted"/>
<evidence type="ECO:0000313" key="2">
    <source>
        <dbReference type="EMBL" id="KAJ7629609.1"/>
    </source>
</evidence>
<dbReference type="AlphaFoldDB" id="A0AAD7FNU2"/>
<name>A0AAD7FNU2_MYCRO</name>
<organism evidence="2 3">
    <name type="scientific">Mycena rosella</name>
    <name type="common">Pink bonnet</name>
    <name type="synonym">Agaricus rosellus</name>
    <dbReference type="NCBI Taxonomy" id="1033263"/>
    <lineage>
        <taxon>Eukaryota</taxon>
        <taxon>Fungi</taxon>
        <taxon>Dikarya</taxon>
        <taxon>Basidiomycota</taxon>
        <taxon>Agaricomycotina</taxon>
        <taxon>Agaricomycetes</taxon>
        <taxon>Agaricomycetidae</taxon>
        <taxon>Agaricales</taxon>
        <taxon>Marasmiineae</taxon>
        <taxon>Mycenaceae</taxon>
        <taxon>Mycena</taxon>
    </lineage>
</organism>
<dbReference type="Proteomes" id="UP001221757">
    <property type="component" value="Unassembled WGS sequence"/>
</dbReference>
<protein>
    <submittedName>
        <fullName evidence="2">Uncharacterized protein</fullName>
    </submittedName>
</protein>
<accession>A0AAD7FNU2</accession>
<feature type="region of interest" description="Disordered" evidence="1">
    <location>
        <begin position="158"/>
        <end position="181"/>
    </location>
</feature>
<sequence>MSYGHQQWQQYGALPGALGGGYGAPPRSSTATAPPAAGYGAPPYDGGGGHPGGFAPQRAHGPAPDADPQVPMPILRSPSSRRALTLHTDFIKLRPEHSVRDNALGFMSNDSGEKYNRCHCSCVLFSTFCVLRYLLYVPARSACVQIRIRRNLRVAGGVHVQPPSQPDRSSKVRTSPSAGAALHRHAHVSPLRVHVRIGPRTAELTELDAHMPRVRAFMSDAVRVGRSRAFARP</sequence>
<feature type="region of interest" description="Disordered" evidence="1">
    <location>
        <begin position="22"/>
        <end position="78"/>
    </location>
</feature>
<dbReference type="EMBL" id="JARKIE010000536">
    <property type="protein sequence ID" value="KAJ7629609.1"/>
    <property type="molecule type" value="Genomic_DNA"/>
</dbReference>
<feature type="compositionally biased region" description="Low complexity" evidence="1">
    <location>
        <begin position="24"/>
        <end position="44"/>
    </location>
</feature>
<comment type="caution">
    <text evidence="2">The sequence shown here is derived from an EMBL/GenBank/DDBJ whole genome shotgun (WGS) entry which is preliminary data.</text>
</comment>
<gene>
    <name evidence="2" type="ORF">B0H17DRAFT_1340005</name>
</gene>
<evidence type="ECO:0000256" key="1">
    <source>
        <dbReference type="SAM" id="MobiDB-lite"/>
    </source>
</evidence>
<reference evidence="2" key="1">
    <citation type="submission" date="2023-03" db="EMBL/GenBank/DDBJ databases">
        <title>Massive genome expansion in bonnet fungi (Mycena s.s.) driven by repeated elements and novel gene families across ecological guilds.</title>
        <authorList>
            <consortium name="Lawrence Berkeley National Laboratory"/>
            <person name="Harder C.B."/>
            <person name="Miyauchi S."/>
            <person name="Viragh M."/>
            <person name="Kuo A."/>
            <person name="Thoen E."/>
            <person name="Andreopoulos B."/>
            <person name="Lu D."/>
            <person name="Skrede I."/>
            <person name="Drula E."/>
            <person name="Henrissat B."/>
            <person name="Morin E."/>
            <person name="Kohler A."/>
            <person name="Barry K."/>
            <person name="LaButti K."/>
            <person name="Morin E."/>
            <person name="Salamov A."/>
            <person name="Lipzen A."/>
            <person name="Mereny Z."/>
            <person name="Hegedus B."/>
            <person name="Baldrian P."/>
            <person name="Stursova M."/>
            <person name="Weitz H."/>
            <person name="Taylor A."/>
            <person name="Grigoriev I.V."/>
            <person name="Nagy L.G."/>
            <person name="Martin F."/>
            <person name="Kauserud H."/>
        </authorList>
    </citation>
    <scope>NUCLEOTIDE SEQUENCE</scope>
    <source>
        <strain evidence="2">CBHHK067</strain>
    </source>
</reference>